<evidence type="ECO:0000256" key="3">
    <source>
        <dbReference type="ARBA" id="ARBA00037226"/>
    </source>
</evidence>
<evidence type="ECO:0000256" key="5">
    <source>
        <dbReference type="ARBA" id="ARBA00039444"/>
    </source>
</evidence>
<comment type="subcellular location">
    <subcellularLocation>
        <location evidence="1">Mitochondrion</location>
    </subcellularLocation>
</comment>
<dbReference type="Gene3D" id="3.90.280.10">
    <property type="entry name" value="PEBP-like"/>
    <property type="match status" value="1"/>
</dbReference>
<dbReference type="InterPro" id="IPR035810">
    <property type="entry name" value="PEBP_euk"/>
</dbReference>
<dbReference type="AlphaFoldDB" id="A0A9P8QEF2"/>
<dbReference type="EMBL" id="JAEUBG010000133">
    <property type="protein sequence ID" value="KAH3688826.1"/>
    <property type="molecule type" value="Genomic_DNA"/>
</dbReference>
<reference evidence="6" key="2">
    <citation type="submission" date="2021-01" db="EMBL/GenBank/DDBJ databases">
        <authorList>
            <person name="Schikora-Tamarit M.A."/>
        </authorList>
    </citation>
    <scope>NUCLEOTIDE SEQUENCE</scope>
    <source>
        <strain evidence="6">CBS2887</strain>
    </source>
</reference>
<sequence>MLRSNIISQCRRLLSTGTTKTWASKTTAPSLKASTHYRDALLDGIPSTGPPSLRSRKYKQRYSSPEGINEAFDVAYDFLKSKSEAAYAKAAEAKDPQEKAQLETQAELHNPEVNFNFAYNEKLENDTQYIDYELPVYRELKKKHWENYGQMLTMQRLETLAAIPDTLPTLEPKAEISLKFQNHTGVNRWVEAGKKLSSNATTFPPSVKIQEFDALDLTKGKYTILIVNPDVPDIENNTYKTQIAWGLSNLSITYNDNFINPAKLLKDEGKYNEIISYLPPVPEKNLPAQRFVTWVFRQGEQSLDIQLQKRDFDIRQFVEDFKLEAIGAHIWRSEWDLNVREVRELYGLPQGTVFAKVKGTRRLR</sequence>
<dbReference type="Gene3D" id="1.20.58.1180">
    <property type="match status" value="1"/>
</dbReference>
<dbReference type="InterPro" id="IPR036610">
    <property type="entry name" value="PEBP-like_sf"/>
</dbReference>
<name>A0A9P8QEF2_WICPI</name>
<evidence type="ECO:0000256" key="4">
    <source>
        <dbReference type="ARBA" id="ARBA00038016"/>
    </source>
</evidence>
<evidence type="ECO:0000256" key="1">
    <source>
        <dbReference type="ARBA" id="ARBA00004173"/>
    </source>
</evidence>
<dbReference type="InterPro" id="IPR008914">
    <property type="entry name" value="PEBP"/>
</dbReference>
<keyword evidence="2" id="KW-0496">Mitochondrion</keyword>
<comment type="caution">
    <text evidence="6">The sequence shown here is derived from an EMBL/GenBank/DDBJ whole genome shotgun (WGS) entry which is preliminary data.</text>
</comment>
<dbReference type="FunFam" id="3.90.280.10:FF:000004">
    <property type="entry name" value="Mitochondrial large ribosomal subunit YmL35"/>
    <property type="match status" value="1"/>
</dbReference>
<dbReference type="SUPFAM" id="SSF49777">
    <property type="entry name" value="PEBP-like"/>
    <property type="match status" value="1"/>
</dbReference>
<dbReference type="OrthoDB" id="2153661at2759"/>
<dbReference type="GO" id="GO:0005739">
    <property type="term" value="C:mitochondrion"/>
    <property type="evidence" value="ECO:0007669"/>
    <property type="project" value="UniProtKB-SubCell"/>
</dbReference>
<accession>A0A9P8QEF2</accession>
<gene>
    <name evidence="6" type="ORF">WICPIJ_000186</name>
</gene>
<proteinExistence type="inferred from homology"/>
<protein>
    <recommendedName>
        <fullName evidence="5">Large ribosomal subunit protein mL38</fullName>
    </recommendedName>
</protein>
<comment type="function">
    <text evidence="3">Component of the mitochondrial ribosome (mitoribosome), a dedicated translation machinery responsible for the synthesis of mitochondrial genome-encoded proteins, including at least some of the essential transmembrane subunits of the mitochondrial respiratory chain. The mitoribosomes are attached to the mitochondrial inner membrane and translation products are cotranslationally integrated into the membrane.</text>
</comment>
<evidence type="ECO:0000313" key="6">
    <source>
        <dbReference type="EMBL" id="KAH3688826.1"/>
    </source>
</evidence>
<evidence type="ECO:0000313" key="7">
    <source>
        <dbReference type="Proteomes" id="UP000774326"/>
    </source>
</evidence>
<reference evidence="6" key="1">
    <citation type="journal article" date="2021" name="Open Biol.">
        <title>Shared evolutionary footprints suggest mitochondrial oxidative damage underlies multiple complex I losses in fungi.</title>
        <authorList>
            <person name="Schikora-Tamarit M.A."/>
            <person name="Marcet-Houben M."/>
            <person name="Nosek J."/>
            <person name="Gabaldon T."/>
        </authorList>
    </citation>
    <scope>NUCLEOTIDE SEQUENCE</scope>
    <source>
        <strain evidence="6">CBS2887</strain>
    </source>
</reference>
<dbReference type="Proteomes" id="UP000774326">
    <property type="component" value="Unassembled WGS sequence"/>
</dbReference>
<dbReference type="PANTHER" id="PTHR11362">
    <property type="entry name" value="PHOSPHATIDYLETHANOLAMINE-BINDING PROTEIN"/>
    <property type="match status" value="1"/>
</dbReference>
<comment type="similarity">
    <text evidence="4">Belongs to the phosphatidylethanolamine-binding protein family. Mitochondrion-specific ribosomal protein mL38 subfamily.</text>
</comment>
<evidence type="ECO:0000256" key="2">
    <source>
        <dbReference type="ARBA" id="ARBA00023128"/>
    </source>
</evidence>
<organism evidence="6 7">
    <name type="scientific">Wickerhamomyces pijperi</name>
    <name type="common">Yeast</name>
    <name type="synonym">Pichia pijperi</name>
    <dbReference type="NCBI Taxonomy" id="599730"/>
    <lineage>
        <taxon>Eukaryota</taxon>
        <taxon>Fungi</taxon>
        <taxon>Dikarya</taxon>
        <taxon>Ascomycota</taxon>
        <taxon>Saccharomycotina</taxon>
        <taxon>Saccharomycetes</taxon>
        <taxon>Phaffomycetales</taxon>
        <taxon>Wickerhamomycetaceae</taxon>
        <taxon>Wickerhamomyces</taxon>
    </lineage>
</organism>
<keyword evidence="7" id="KW-1185">Reference proteome</keyword>
<dbReference type="CDD" id="cd00866">
    <property type="entry name" value="PEBP_euk"/>
    <property type="match status" value="1"/>
</dbReference>
<dbReference type="Pfam" id="PF01161">
    <property type="entry name" value="PBP"/>
    <property type="match status" value="1"/>
</dbReference>
<dbReference type="PANTHER" id="PTHR11362:SF82">
    <property type="entry name" value="PHOSPHATIDYLETHANOLAMINE-BINDING PROTEIN 4"/>
    <property type="match status" value="1"/>
</dbReference>